<dbReference type="Pfam" id="PF00535">
    <property type="entry name" value="Glycos_transf_2"/>
    <property type="match status" value="1"/>
</dbReference>
<dbReference type="Gene3D" id="3.90.550.10">
    <property type="entry name" value="Spore Coat Polysaccharide Biosynthesis Protein SpsA, Chain A"/>
    <property type="match status" value="1"/>
</dbReference>
<dbReference type="AlphaFoldDB" id="A0A9X3N388"/>
<dbReference type="InterPro" id="IPR029044">
    <property type="entry name" value="Nucleotide-diphossugar_trans"/>
</dbReference>
<reference evidence="4" key="1">
    <citation type="submission" date="2022-10" db="EMBL/GenBank/DDBJ databases">
        <title>The WGS of Solirubrobacter ginsenosidimutans DSM 21036.</title>
        <authorList>
            <person name="Jiang Z."/>
        </authorList>
    </citation>
    <scope>NUCLEOTIDE SEQUENCE</scope>
    <source>
        <strain evidence="4">DSM 21036</strain>
    </source>
</reference>
<accession>A0A9X3N388</accession>
<feature type="domain" description="Glycosyltransferase 2-like" evidence="3">
    <location>
        <begin position="36"/>
        <end position="181"/>
    </location>
</feature>
<dbReference type="CDD" id="cd04179">
    <property type="entry name" value="DPM_DPG-synthase_like"/>
    <property type="match status" value="1"/>
</dbReference>
<evidence type="ECO:0000256" key="1">
    <source>
        <dbReference type="ARBA" id="ARBA00006739"/>
    </source>
</evidence>
<evidence type="ECO:0000256" key="2">
    <source>
        <dbReference type="SAM" id="MobiDB-lite"/>
    </source>
</evidence>
<dbReference type="SUPFAM" id="SSF53448">
    <property type="entry name" value="Nucleotide-diphospho-sugar transferases"/>
    <property type="match status" value="1"/>
</dbReference>
<feature type="region of interest" description="Disordered" evidence="2">
    <location>
        <begin position="1"/>
        <end position="29"/>
    </location>
</feature>
<dbReference type="Proteomes" id="UP001149140">
    <property type="component" value="Unassembled WGS sequence"/>
</dbReference>
<keyword evidence="5" id="KW-1185">Reference proteome</keyword>
<dbReference type="PANTHER" id="PTHR48090:SF7">
    <property type="entry name" value="RFBJ PROTEIN"/>
    <property type="match status" value="1"/>
</dbReference>
<comment type="caution">
    <text evidence="4">The sequence shown here is derived from an EMBL/GenBank/DDBJ whole genome shotgun (WGS) entry which is preliminary data.</text>
</comment>
<comment type="similarity">
    <text evidence="1">Belongs to the glycosyltransferase 2 family.</text>
</comment>
<gene>
    <name evidence="4" type="ORF">OM076_27420</name>
</gene>
<name>A0A9X3N388_9ACTN</name>
<feature type="compositionally biased region" description="Basic and acidic residues" evidence="2">
    <location>
        <begin position="7"/>
        <end position="26"/>
    </location>
</feature>
<evidence type="ECO:0000313" key="5">
    <source>
        <dbReference type="Proteomes" id="UP001149140"/>
    </source>
</evidence>
<organism evidence="4 5">
    <name type="scientific">Solirubrobacter ginsenosidimutans</name>
    <dbReference type="NCBI Taxonomy" id="490573"/>
    <lineage>
        <taxon>Bacteria</taxon>
        <taxon>Bacillati</taxon>
        <taxon>Actinomycetota</taxon>
        <taxon>Thermoleophilia</taxon>
        <taxon>Solirubrobacterales</taxon>
        <taxon>Solirubrobacteraceae</taxon>
        <taxon>Solirubrobacter</taxon>
    </lineage>
</organism>
<dbReference type="PANTHER" id="PTHR48090">
    <property type="entry name" value="UNDECAPRENYL-PHOSPHATE 4-DEOXY-4-FORMAMIDO-L-ARABINOSE TRANSFERASE-RELATED"/>
    <property type="match status" value="1"/>
</dbReference>
<dbReference type="EMBL" id="JAPDOD010000029">
    <property type="protein sequence ID" value="MDA0164033.1"/>
    <property type="molecule type" value="Genomic_DNA"/>
</dbReference>
<dbReference type="InterPro" id="IPR001173">
    <property type="entry name" value="Glyco_trans_2-like"/>
</dbReference>
<proteinExistence type="inferred from homology"/>
<protein>
    <submittedName>
        <fullName evidence="4">Glycosyltransferase family 2 protein</fullName>
    </submittedName>
</protein>
<evidence type="ECO:0000313" key="4">
    <source>
        <dbReference type="EMBL" id="MDA0164033.1"/>
    </source>
</evidence>
<sequence>MPAGQQRVDDVRADEPGPAGDEEHGARLPSRSVPDVVLPVLNERDAIPWVLERMPAGYSPIVVDNGSTDGSGELAAALGARVVVEPVPGFGAACFAGLTAAVSDVVCFMDCDASFDPRELPRVADPVLAGEAGLMLGARQPVARGVWPVHARVANTVLAVELRRRTKVPLRDLGPMRAAGRQALLDLGIRDRRFGWPLEMVLRASAAGWTIREIGVSYHPRDGRSKVTGTVRGTARAIRDMTSVLR</sequence>
<dbReference type="InterPro" id="IPR050256">
    <property type="entry name" value="Glycosyltransferase_2"/>
</dbReference>
<evidence type="ECO:0000259" key="3">
    <source>
        <dbReference type="Pfam" id="PF00535"/>
    </source>
</evidence>